<keyword evidence="1" id="KW-0472">Membrane</keyword>
<dbReference type="KEGG" id="tbg:TbgDal_X7050"/>
<dbReference type="AlphaFoldDB" id="D0A2X5"/>
<dbReference type="RefSeq" id="XP_011777883.1">
    <property type="nucleotide sequence ID" value="XM_011779581.1"/>
</dbReference>
<dbReference type="EMBL" id="FN554973">
    <property type="protein sequence ID" value="CBH15619.1"/>
    <property type="molecule type" value="Genomic_DNA"/>
</dbReference>
<dbReference type="GeneID" id="23865810"/>
<sequence length="109" mass="12773">MVPDDAVTRDHGVDARLAAEKKIIRKGMEWKTRVTSPLCAPKLNRLLLLIGVTHSSFFFRREPFFSPFLRFFSSFSPLFFFFLFFLYFSICSSCFPLKILLRSTNHIIK</sequence>
<name>D0A2X5_TRYB9</name>
<reference evidence="3" key="1">
    <citation type="journal article" date="2010" name="PLoS Negl. Trop. Dis.">
        <title>The genome sequence of Trypanosoma brucei gambiense, causative agent of chronic human african trypanosomiasis.</title>
        <authorList>
            <person name="Jackson A.P."/>
            <person name="Sanders M."/>
            <person name="Berry A."/>
            <person name="McQuillan J."/>
            <person name="Aslett M.A."/>
            <person name="Quail M.A."/>
            <person name="Chukualim B."/>
            <person name="Capewell P."/>
            <person name="MacLeod A."/>
            <person name="Melville S.E."/>
            <person name="Gibson W."/>
            <person name="Barry J.D."/>
            <person name="Berriman M."/>
            <person name="Hertz-Fowler C."/>
        </authorList>
    </citation>
    <scope>NUCLEOTIDE SEQUENCE [LARGE SCALE GENOMIC DNA]</scope>
    <source>
        <strain evidence="3">MHOM/CI/86/DAL972</strain>
    </source>
</reference>
<evidence type="ECO:0000313" key="2">
    <source>
        <dbReference type="EMBL" id="CBH15619.1"/>
    </source>
</evidence>
<proteinExistence type="predicted"/>
<gene>
    <name evidence="2" type="ORF">TbgDal_X7050</name>
</gene>
<protein>
    <submittedName>
        <fullName evidence="2">Uncharacterized protein</fullName>
    </submittedName>
</protein>
<evidence type="ECO:0000256" key="1">
    <source>
        <dbReference type="SAM" id="Phobius"/>
    </source>
</evidence>
<keyword evidence="1" id="KW-1133">Transmembrane helix</keyword>
<organism evidence="2 3">
    <name type="scientific">Trypanosoma brucei gambiense (strain MHOM/CI/86/DAL972)</name>
    <dbReference type="NCBI Taxonomy" id="679716"/>
    <lineage>
        <taxon>Eukaryota</taxon>
        <taxon>Discoba</taxon>
        <taxon>Euglenozoa</taxon>
        <taxon>Kinetoplastea</taxon>
        <taxon>Metakinetoplastina</taxon>
        <taxon>Trypanosomatida</taxon>
        <taxon>Trypanosomatidae</taxon>
        <taxon>Trypanosoma</taxon>
    </lineage>
</organism>
<feature type="transmembrane region" description="Helical" evidence="1">
    <location>
        <begin position="79"/>
        <end position="101"/>
    </location>
</feature>
<evidence type="ECO:0000313" key="3">
    <source>
        <dbReference type="Proteomes" id="UP000002316"/>
    </source>
</evidence>
<dbReference type="Proteomes" id="UP000002316">
    <property type="component" value="Chromosome 10"/>
</dbReference>
<keyword evidence="1" id="KW-0812">Transmembrane</keyword>
<accession>D0A2X5</accession>